<evidence type="ECO:0000256" key="5">
    <source>
        <dbReference type="ARBA" id="ARBA00022525"/>
    </source>
</evidence>
<dbReference type="Pfam" id="PF22633">
    <property type="entry name" value="F5_F8_type_C_2"/>
    <property type="match status" value="3"/>
</dbReference>
<evidence type="ECO:0000256" key="6">
    <source>
        <dbReference type="ARBA" id="ARBA00022723"/>
    </source>
</evidence>
<dbReference type="Proteomes" id="UP000694891">
    <property type="component" value="Unplaced"/>
</dbReference>
<feature type="domain" description="F5/8 type C" evidence="10">
    <location>
        <begin position="457"/>
        <end position="608"/>
    </location>
</feature>
<dbReference type="PANTHER" id="PTHR45713">
    <property type="entry name" value="FTP DOMAIN-CONTAINING PROTEIN"/>
    <property type="match status" value="1"/>
</dbReference>
<keyword evidence="11" id="KW-1185">Reference proteome</keyword>
<accession>A0A9Y4KEV3</accession>
<keyword evidence="8" id="KW-0106">Calcium</keyword>
<dbReference type="SMART" id="SM00607">
    <property type="entry name" value="FTP"/>
    <property type="match status" value="3"/>
</dbReference>
<evidence type="ECO:0000256" key="2">
    <source>
        <dbReference type="ARBA" id="ARBA00004613"/>
    </source>
</evidence>
<dbReference type="GeneID" id="103364232"/>
<dbReference type="GO" id="GO:0042806">
    <property type="term" value="F:fucose binding"/>
    <property type="evidence" value="ECO:0007669"/>
    <property type="project" value="UniProtKB-ARBA"/>
</dbReference>
<dbReference type="InterPro" id="IPR008979">
    <property type="entry name" value="Galactose-bd-like_sf"/>
</dbReference>
<dbReference type="InterPro" id="IPR051941">
    <property type="entry name" value="BG_Antigen-Binding_Lectin"/>
</dbReference>
<evidence type="ECO:0000256" key="1">
    <source>
        <dbReference type="ARBA" id="ARBA00002219"/>
    </source>
</evidence>
<keyword evidence="7" id="KW-0430">Lectin</keyword>
<dbReference type="InterPro" id="IPR006585">
    <property type="entry name" value="FTP1"/>
</dbReference>
<dbReference type="PROSITE" id="PS50022">
    <property type="entry name" value="FA58C_3"/>
    <property type="match status" value="1"/>
</dbReference>
<keyword evidence="5" id="KW-0964">Secreted</keyword>
<evidence type="ECO:0000256" key="7">
    <source>
        <dbReference type="ARBA" id="ARBA00022734"/>
    </source>
</evidence>
<sequence>MSAFSTRCAVITRISPGAVAEFSCNGMDGRYVNIVIPDREEFLTLCEVEVYGSRLLEESVCFVYTSRMMKLSVFLLLLLPAMSSTYTYKNLALRGKATQSVRYYHILAAASNAIDGNRDSTFSHGSCTHTVEENNPWWRVDLLESYIITSIIVVNRGDCCEHRINGLRIHIGNSLTNNGLGNPKVGTIASADLGEAVTVRFTDRVEGRYVTLALSGSPEYLTLCEVEVYGYPAPTEENLAPQGKATQSSLYSFGVAGNAIDGNRASKWESGSYQIRVWKLLLCEIIRLLEESICFVWTSRMMKLSVFLLLLLLMTSWASTHKNLALRGKATQSTRYEHVLAAASNAIDGNRDSTFSHGSCTHTPEEDKPWWRVDLLESYIITSIIVVNRGDCCEHRINGLKIHIGNSLTDNGLVNPAVGTIASAGLGEAVTVTFTDRVEGRYVTLALSGSPEYLTLCEVEVYGYPAPTEANLALQGKATQSSLFSFGIALNAIDGNQDGKWESGSCSHTNSELNPWWRLDLLKTHKVFTVKVANRDSFSERLNGAEIRIGDSLQNNGNNNARCAVITKIPAGTVVEFNCNGVDGRYVNIVIPGREEYLTLCEVEVYGSRLN</sequence>
<comment type="similarity">
    <text evidence="3">Belongs to the fucolectin family.</text>
</comment>
<keyword evidence="6" id="KW-0479">Metal-binding</keyword>
<dbReference type="SUPFAM" id="SSF49785">
    <property type="entry name" value="Galactose-binding domain-like"/>
    <property type="match status" value="5"/>
</dbReference>
<proteinExistence type="inferred from homology"/>
<evidence type="ECO:0000259" key="10">
    <source>
        <dbReference type="PROSITE" id="PS50022"/>
    </source>
</evidence>
<organism evidence="11 12">
    <name type="scientific">Stegastes partitus</name>
    <name type="common">bicolor damselfish</name>
    <dbReference type="NCBI Taxonomy" id="144197"/>
    <lineage>
        <taxon>Eukaryota</taxon>
        <taxon>Metazoa</taxon>
        <taxon>Chordata</taxon>
        <taxon>Craniata</taxon>
        <taxon>Vertebrata</taxon>
        <taxon>Euteleostomi</taxon>
        <taxon>Actinopterygii</taxon>
        <taxon>Neopterygii</taxon>
        <taxon>Teleostei</taxon>
        <taxon>Neoteleostei</taxon>
        <taxon>Acanthomorphata</taxon>
        <taxon>Ovalentaria</taxon>
        <taxon>Pomacentridae</taxon>
        <taxon>Stegastes</taxon>
    </lineage>
</organism>
<comment type="subunit">
    <text evidence="4">Homotrimer.</text>
</comment>
<dbReference type="GO" id="GO:0046872">
    <property type="term" value="F:metal ion binding"/>
    <property type="evidence" value="ECO:0007669"/>
    <property type="project" value="UniProtKB-KW"/>
</dbReference>
<dbReference type="PANTHER" id="PTHR45713:SF8">
    <property type="entry name" value="SI:CH211-215K15.4"/>
    <property type="match status" value="1"/>
</dbReference>
<name>A0A9Y4KEV3_9TELE</name>
<dbReference type="GO" id="GO:0001868">
    <property type="term" value="P:regulation of complement activation, lectin pathway"/>
    <property type="evidence" value="ECO:0007669"/>
    <property type="project" value="UniProtKB-ARBA"/>
</dbReference>
<dbReference type="InterPro" id="IPR000421">
    <property type="entry name" value="FA58C"/>
</dbReference>
<evidence type="ECO:0000256" key="9">
    <source>
        <dbReference type="ARBA" id="ARBA00023157"/>
    </source>
</evidence>
<dbReference type="Gene3D" id="2.60.120.260">
    <property type="entry name" value="Galactose-binding domain-like"/>
    <property type="match status" value="5"/>
</dbReference>
<dbReference type="GO" id="GO:0010185">
    <property type="term" value="P:regulation of cellular defense response"/>
    <property type="evidence" value="ECO:0007669"/>
    <property type="project" value="UniProtKB-ARBA"/>
</dbReference>
<comment type="subcellular location">
    <subcellularLocation>
        <location evidence="2">Secreted</location>
    </subcellularLocation>
</comment>
<keyword evidence="9" id="KW-1015">Disulfide bond</keyword>
<dbReference type="AlphaFoldDB" id="A0A9Y4KEV3"/>
<evidence type="ECO:0000256" key="8">
    <source>
        <dbReference type="ARBA" id="ARBA00022837"/>
    </source>
</evidence>
<comment type="function">
    <text evidence="1">Acts as a defensive agent. Recognizes blood group fucosylated oligosaccharides including A, B, H and Lewis B-type antigens. Does not recognize Lewis A antigen and has low affinity for monovalent haptens.</text>
</comment>
<reference evidence="12" key="1">
    <citation type="submission" date="2025-08" db="UniProtKB">
        <authorList>
            <consortium name="RefSeq"/>
        </authorList>
    </citation>
    <scope>IDENTIFICATION</scope>
</reference>
<protein>
    <submittedName>
        <fullName evidence="12">Uncharacterized protein LOC103364232</fullName>
    </submittedName>
</protein>
<evidence type="ECO:0000256" key="3">
    <source>
        <dbReference type="ARBA" id="ARBA00010147"/>
    </source>
</evidence>
<evidence type="ECO:0000256" key="4">
    <source>
        <dbReference type="ARBA" id="ARBA00011233"/>
    </source>
</evidence>
<evidence type="ECO:0000313" key="11">
    <source>
        <dbReference type="Proteomes" id="UP000694891"/>
    </source>
</evidence>
<gene>
    <name evidence="12" type="primary">LOC103364232</name>
</gene>
<evidence type="ECO:0000313" key="12">
    <source>
        <dbReference type="RefSeq" id="XP_008289508.1"/>
    </source>
</evidence>
<dbReference type="RefSeq" id="XP_008289508.1">
    <property type="nucleotide sequence ID" value="XM_008291286.1"/>
</dbReference>